<dbReference type="Gene3D" id="3.90.79.10">
    <property type="entry name" value="Nucleoside Triphosphate Pyrophosphohydrolase"/>
    <property type="match status" value="1"/>
</dbReference>
<dbReference type="AlphaFoldDB" id="A0A9Q1AHW7"/>
<sequence>MFYSAAPAYGFRSNNEFLDGRFLMRLTKDESEINLASGEADPEFAEWKWASPEEVIEQAVDYKRPTYEEVMRTFRPYLNENGIAAKCKSSKW</sequence>
<protein>
    <submittedName>
        <fullName evidence="1">UDP/ADP-SUGAR PYROPHOSPHATASE</fullName>
    </submittedName>
</protein>
<gene>
    <name evidence="1" type="ORF">OIU74_018170</name>
</gene>
<evidence type="ECO:0000313" key="2">
    <source>
        <dbReference type="Proteomes" id="UP001151752"/>
    </source>
</evidence>
<organism evidence="1 2">
    <name type="scientific">Salix koriyanagi</name>
    <dbReference type="NCBI Taxonomy" id="2511006"/>
    <lineage>
        <taxon>Eukaryota</taxon>
        <taxon>Viridiplantae</taxon>
        <taxon>Streptophyta</taxon>
        <taxon>Embryophyta</taxon>
        <taxon>Tracheophyta</taxon>
        <taxon>Spermatophyta</taxon>
        <taxon>Magnoliopsida</taxon>
        <taxon>eudicotyledons</taxon>
        <taxon>Gunneridae</taxon>
        <taxon>Pentapetalae</taxon>
        <taxon>rosids</taxon>
        <taxon>fabids</taxon>
        <taxon>Malpighiales</taxon>
        <taxon>Salicaceae</taxon>
        <taxon>Saliceae</taxon>
        <taxon>Salix</taxon>
    </lineage>
</organism>
<reference evidence="1" key="2">
    <citation type="journal article" date="2023" name="Int. J. Mol. Sci.">
        <title>De Novo Assembly and Annotation of 11 Diverse Shrub Willow (Salix) Genomes Reveals Novel Gene Organization in Sex-Linked Regions.</title>
        <authorList>
            <person name="Hyden B."/>
            <person name="Feng K."/>
            <person name="Yates T.B."/>
            <person name="Jawdy S."/>
            <person name="Cereghino C."/>
            <person name="Smart L.B."/>
            <person name="Muchero W."/>
        </authorList>
    </citation>
    <scope>NUCLEOTIDE SEQUENCE</scope>
    <source>
        <tissue evidence="1">Shoot tip</tissue>
    </source>
</reference>
<dbReference type="SUPFAM" id="SSF55811">
    <property type="entry name" value="Nudix"/>
    <property type="match status" value="1"/>
</dbReference>
<proteinExistence type="predicted"/>
<dbReference type="Proteomes" id="UP001151752">
    <property type="component" value="Chromosome 10"/>
</dbReference>
<accession>A0A9Q1AHW7</accession>
<evidence type="ECO:0000313" key="1">
    <source>
        <dbReference type="EMBL" id="KAJ6771869.1"/>
    </source>
</evidence>
<keyword evidence="2" id="KW-1185">Reference proteome</keyword>
<dbReference type="InterPro" id="IPR015797">
    <property type="entry name" value="NUDIX_hydrolase-like_dom_sf"/>
</dbReference>
<dbReference type="EMBL" id="JAPFFM010000002">
    <property type="protein sequence ID" value="KAJ6771869.1"/>
    <property type="molecule type" value="Genomic_DNA"/>
</dbReference>
<comment type="caution">
    <text evidence="1">The sequence shown here is derived from an EMBL/GenBank/DDBJ whole genome shotgun (WGS) entry which is preliminary data.</text>
</comment>
<reference evidence="1" key="1">
    <citation type="submission" date="2022-11" db="EMBL/GenBank/DDBJ databases">
        <authorList>
            <person name="Hyden B.L."/>
            <person name="Feng K."/>
            <person name="Yates T."/>
            <person name="Jawdy S."/>
            <person name="Smart L.B."/>
            <person name="Muchero W."/>
        </authorList>
    </citation>
    <scope>NUCLEOTIDE SEQUENCE</scope>
    <source>
        <tissue evidence="1">Shoot tip</tissue>
    </source>
</reference>
<name>A0A9Q1AHW7_9ROSI</name>